<sequence>MRTSVRNPLAWFGKLLNRSTQYVATDTVTGESQTFTILDNIAPDWSSSGYRGGMSIPGGWRAANLIADLLGSVPWDAYRQYGGKPLEVLEPTPPLLEQPNPPDTRMTTFSSLALDYLWEGNAVGVYAARNAQGWPTAVIPVPASMVGVRRITEPGMSQIPVGELEYSIGTLRLSAYDVLHVKGPCEPGALRGMGVLEAHLSTLNLAHEQNRQARSLSRHGVPTGFLKSDNADLTEDEAKKLKARWLESQRDRTIAVLNSTTTFEPLSWNPNELQLVEARRFSLTDFELIFGLPVGWLGGMNSARQYSNIEQDAVNLLKYSLGGPLARFEQALSLAFPRGTTVKANLDSLLRSDTLTRYQAHAIGLDKGFLTLDEVREMENRPPLPEPPAPPAPPAPPGQDEQDPEAEEAQP</sequence>
<feature type="compositionally biased region" description="Acidic residues" evidence="1">
    <location>
        <begin position="400"/>
        <end position="411"/>
    </location>
</feature>
<dbReference type="AlphaFoldDB" id="A0A420ETU6"/>
<evidence type="ECO:0000256" key="1">
    <source>
        <dbReference type="SAM" id="MobiDB-lite"/>
    </source>
</evidence>
<accession>A0A420ETU6</accession>
<dbReference type="InterPro" id="IPR006944">
    <property type="entry name" value="Phage/GTA_portal"/>
</dbReference>
<gene>
    <name evidence="2" type="ORF">D7I43_28025</name>
</gene>
<proteinExistence type="predicted"/>
<name>A0A420ETU6_9ACTN</name>
<feature type="region of interest" description="Disordered" evidence="1">
    <location>
        <begin position="374"/>
        <end position="411"/>
    </location>
</feature>
<feature type="compositionally biased region" description="Pro residues" evidence="1">
    <location>
        <begin position="382"/>
        <end position="397"/>
    </location>
</feature>
<dbReference type="Gene3D" id="3.30.1120.70">
    <property type="match status" value="1"/>
</dbReference>
<reference evidence="2 3" key="1">
    <citation type="journal article" date="2018" name="Int. J. Syst. Evol. Microbiol.">
        <title>Micromonospora globbae sp. nov., an endophytic actinomycete isolated from roots of Globba winitii C. H. Wright.</title>
        <authorList>
            <person name="Kuncharoen N."/>
            <person name="Pittayakhajonwut P."/>
            <person name="Tanasupawat S."/>
        </authorList>
    </citation>
    <scope>NUCLEOTIDE SEQUENCE [LARGE SCALE GENOMIC DNA]</scope>
    <source>
        <strain evidence="2 3">WPS1-2</strain>
    </source>
</reference>
<evidence type="ECO:0000313" key="2">
    <source>
        <dbReference type="EMBL" id="RKF24134.1"/>
    </source>
</evidence>
<dbReference type="Gene3D" id="3.40.140.120">
    <property type="match status" value="1"/>
</dbReference>
<protein>
    <submittedName>
        <fullName evidence="2">Phage portal protein</fullName>
    </submittedName>
</protein>
<dbReference type="Gene3D" id="1.20.1270.210">
    <property type="match status" value="1"/>
</dbReference>
<dbReference type="EMBL" id="RAQQ01000027">
    <property type="protein sequence ID" value="RKF24134.1"/>
    <property type="molecule type" value="Genomic_DNA"/>
</dbReference>
<dbReference type="Proteomes" id="UP000285744">
    <property type="component" value="Unassembled WGS sequence"/>
</dbReference>
<comment type="caution">
    <text evidence="2">The sequence shown here is derived from an EMBL/GenBank/DDBJ whole genome shotgun (WGS) entry which is preliminary data.</text>
</comment>
<evidence type="ECO:0000313" key="3">
    <source>
        <dbReference type="Proteomes" id="UP000285744"/>
    </source>
</evidence>
<dbReference type="Pfam" id="PF04860">
    <property type="entry name" value="Phage_portal"/>
    <property type="match status" value="1"/>
</dbReference>
<organism evidence="2 3">
    <name type="scientific">Micromonospora globbae</name>
    <dbReference type="NCBI Taxonomy" id="1894969"/>
    <lineage>
        <taxon>Bacteria</taxon>
        <taxon>Bacillati</taxon>
        <taxon>Actinomycetota</taxon>
        <taxon>Actinomycetes</taxon>
        <taxon>Micromonosporales</taxon>
        <taxon>Micromonosporaceae</taxon>
        <taxon>Micromonospora</taxon>
    </lineage>
</organism>